<feature type="region of interest" description="Disordered" evidence="1">
    <location>
        <begin position="98"/>
        <end position="128"/>
    </location>
</feature>
<dbReference type="VEuPathDB" id="TriTrypDB:TRSC58_06523"/>
<dbReference type="PANTHER" id="PTHR39668:SF1">
    <property type="entry name" value="T. BRUCEI SPP.-SPECIFIC PROTEIN"/>
    <property type="match status" value="1"/>
</dbReference>
<evidence type="ECO:0000256" key="1">
    <source>
        <dbReference type="SAM" id="MobiDB-lite"/>
    </source>
</evidence>
<dbReference type="EMBL" id="AUPL01006523">
    <property type="protein sequence ID" value="ESL05814.1"/>
    <property type="molecule type" value="Genomic_DNA"/>
</dbReference>
<name>A0A061ITD4_TRYRA</name>
<evidence type="ECO:0000313" key="3">
    <source>
        <dbReference type="EMBL" id="ESL05814.1"/>
    </source>
</evidence>
<feature type="compositionally biased region" description="Basic and acidic residues" evidence="1">
    <location>
        <begin position="101"/>
        <end position="120"/>
    </location>
</feature>
<feature type="transmembrane region" description="Helical" evidence="2">
    <location>
        <begin position="55"/>
        <end position="73"/>
    </location>
</feature>
<dbReference type="Proteomes" id="UP000031737">
    <property type="component" value="Unassembled WGS sequence"/>
</dbReference>
<sequence length="128" mass="14237">MMTLPFLSCWALFTLTAGVILFTLSALMQNGNWTFEVLAAKEGWSLEEKSACCRNAAISYVIVAAMLWVVFGFTQLHGKKAQKECRGNLFPGTSVAVEDTATDKDDNNDKMGYRRHREEAPLLQKSAL</sequence>
<accession>A0A061ITD4</accession>
<keyword evidence="2" id="KW-0472">Membrane</keyword>
<organism evidence="3 4">
    <name type="scientific">Trypanosoma rangeli SC58</name>
    <dbReference type="NCBI Taxonomy" id="429131"/>
    <lineage>
        <taxon>Eukaryota</taxon>
        <taxon>Discoba</taxon>
        <taxon>Euglenozoa</taxon>
        <taxon>Kinetoplastea</taxon>
        <taxon>Metakinetoplastina</taxon>
        <taxon>Trypanosomatida</taxon>
        <taxon>Trypanosomatidae</taxon>
        <taxon>Trypanosoma</taxon>
        <taxon>Herpetosoma</taxon>
    </lineage>
</organism>
<evidence type="ECO:0000256" key="2">
    <source>
        <dbReference type="SAM" id="Phobius"/>
    </source>
</evidence>
<proteinExistence type="predicted"/>
<keyword evidence="2" id="KW-0812">Transmembrane</keyword>
<evidence type="ECO:0000313" key="4">
    <source>
        <dbReference type="Proteomes" id="UP000031737"/>
    </source>
</evidence>
<keyword evidence="4" id="KW-1185">Reference proteome</keyword>
<dbReference type="OrthoDB" id="252800at2759"/>
<dbReference type="PANTHER" id="PTHR39668">
    <property type="entry name" value="HYPOTHETICAL TRANSMEMBRANE PROTEIN L6586.03-RELATED"/>
    <property type="match status" value="1"/>
</dbReference>
<gene>
    <name evidence="3" type="ORF">TRSC58_06523</name>
</gene>
<keyword evidence="2" id="KW-1133">Transmembrane helix</keyword>
<protein>
    <submittedName>
        <fullName evidence="3">Uncharacterized protein</fullName>
    </submittedName>
</protein>
<comment type="caution">
    <text evidence="3">The sequence shown here is derived from an EMBL/GenBank/DDBJ whole genome shotgun (WGS) entry which is preliminary data.</text>
</comment>
<reference evidence="3 4" key="1">
    <citation type="submission" date="2013-07" db="EMBL/GenBank/DDBJ databases">
        <authorList>
            <person name="Stoco P.H."/>
            <person name="Wagner G."/>
            <person name="Gerber A."/>
            <person name="Zaha A."/>
            <person name="Thompson C."/>
            <person name="Bartholomeu D.C."/>
            <person name="Luckemeyer D.D."/>
            <person name="Bahia D."/>
            <person name="Loreto E."/>
            <person name="Prestes E.B."/>
            <person name="Lima F.M."/>
            <person name="Rodrigues-Luiz G."/>
            <person name="Vallejo G.A."/>
            <person name="Filho J.F."/>
            <person name="Monteiro K.M."/>
            <person name="Tyler K.M."/>
            <person name="de Almeida L.G."/>
            <person name="Ortiz M.F."/>
            <person name="Siervo M.A."/>
            <person name="de Moraes M.H."/>
            <person name="Cunha O.L."/>
            <person name="Mendonca-Neto R."/>
            <person name="Silva R."/>
            <person name="Teixeira S.M."/>
            <person name="Murta S.M."/>
            <person name="Sincero T.C."/>
            <person name="Mendes T.A."/>
            <person name="Urmenyi T.P."/>
            <person name="Silva V.G."/>
            <person name="da Rocha W.D."/>
            <person name="Andersson B."/>
            <person name="Romanha A.J."/>
            <person name="Steindel M."/>
            <person name="de Vasconcelos A.T."/>
            <person name="Grisard E.C."/>
        </authorList>
    </citation>
    <scope>NUCLEOTIDE SEQUENCE [LARGE SCALE GENOMIC DNA]</scope>
    <source>
        <strain evidence="3 4">SC58</strain>
    </source>
</reference>
<dbReference type="AlphaFoldDB" id="A0A061ITD4"/>